<evidence type="ECO:0000256" key="3">
    <source>
        <dbReference type="ARBA" id="ARBA00012865"/>
    </source>
</evidence>
<accession>A0A7C9VBN0</accession>
<sequence>MNASQLNARLQALSENRGFDIYWHVRLAASGEELTRGGDIIMPSASVRKISVMMAALNAAAEGRLDLDQTVVIRKEQQPGILSGVCQYMTPGLTFPMRDAILQMIITSDNICTYEVMKDLEIPEFTAYCHRIGMENTTHRTRLPPVGLSPAHALEHVTTTTACDQVLLLQLILAGANGDAAATERLGVDAANCAMALRFLTWQRFRSMIPGHLPTMTTVANKTGWGERGWMDAAIVFKDDAPLYIMSVTTDQVPKVMPNGLPGRVASTVAIAELSRACWDALG</sequence>
<evidence type="ECO:0000256" key="2">
    <source>
        <dbReference type="ARBA" id="ARBA00009009"/>
    </source>
</evidence>
<evidence type="ECO:0000313" key="6">
    <source>
        <dbReference type="Proteomes" id="UP000481252"/>
    </source>
</evidence>
<dbReference type="InterPro" id="IPR000871">
    <property type="entry name" value="Beta-lactam_class-A"/>
</dbReference>
<reference evidence="5 6" key="1">
    <citation type="submission" date="2020-02" db="EMBL/GenBank/DDBJ databases">
        <title>Genome sequence of the type strain CGMCC 1.15528 of Mesorhizobium zhangyense.</title>
        <authorList>
            <person name="Gao J."/>
            <person name="Sun J."/>
        </authorList>
    </citation>
    <scope>NUCLEOTIDE SEQUENCE [LARGE SCALE GENOMIC DNA]</scope>
    <source>
        <strain evidence="5 6">CGMCC 1.15528</strain>
    </source>
</reference>
<gene>
    <name evidence="5" type="ORF">G6N74_27575</name>
</gene>
<dbReference type="Pfam" id="PF13354">
    <property type="entry name" value="Beta-lactamase2"/>
    <property type="match status" value="1"/>
</dbReference>
<dbReference type="GO" id="GO:0046677">
    <property type="term" value="P:response to antibiotic"/>
    <property type="evidence" value="ECO:0007669"/>
    <property type="project" value="InterPro"/>
</dbReference>
<dbReference type="Gene3D" id="3.40.710.10">
    <property type="entry name" value="DD-peptidase/beta-lactamase superfamily"/>
    <property type="match status" value="1"/>
</dbReference>
<dbReference type="InterPro" id="IPR012338">
    <property type="entry name" value="Beta-lactam/transpept-like"/>
</dbReference>
<comment type="similarity">
    <text evidence="2">Belongs to the class-A beta-lactamase family.</text>
</comment>
<organism evidence="5 6">
    <name type="scientific">Mesorhizobium zhangyense</name>
    <dbReference type="NCBI Taxonomy" id="1776730"/>
    <lineage>
        <taxon>Bacteria</taxon>
        <taxon>Pseudomonadati</taxon>
        <taxon>Pseudomonadota</taxon>
        <taxon>Alphaproteobacteria</taxon>
        <taxon>Hyphomicrobiales</taxon>
        <taxon>Phyllobacteriaceae</taxon>
        <taxon>Mesorhizobium</taxon>
    </lineage>
</organism>
<evidence type="ECO:0000259" key="4">
    <source>
        <dbReference type="Pfam" id="PF13354"/>
    </source>
</evidence>
<dbReference type="AlphaFoldDB" id="A0A7C9VBN0"/>
<dbReference type="InterPro" id="IPR045155">
    <property type="entry name" value="Beta-lactam_cat"/>
</dbReference>
<keyword evidence="5" id="KW-0378">Hydrolase</keyword>
<comment type="catalytic activity">
    <reaction evidence="1">
        <text>a beta-lactam + H2O = a substituted beta-amino acid</text>
        <dbReference type="Rhea" id="RHEA:20401"/>
        <dbReference type="ChEBI" id="CHEBI:15377"/>
        <dbReference type="ChEBI" id="CHEBI:35627"/>
        <dbReference type="ChEBI" id="CHEBI:140347"/>
        <dbReference type="EC" id="3.5.2.6"/>
    </reaction>
</comment>
<dbReference type="EMBL" id="JAAKZG010000020">
    <property type="protein sequence ID" value="NGN44823.1"/>
    <property type="molecule type" value="Genomic_DNA"/>
</dbReference>
<proteinExistence type="inferred from homology"/>
<keyword evidence="6" id="KW-1185">Reference proteome</keyword>
<comment type="caution">
    <text evidence="5">The sequence shown here is derived from an EMBL/GenBank/DDBJ whole genome shotgun (WGS) entry which is preliminary data.</text>
</comment>
<name>A0A7C9VBN0_9HYPH</name>
<dbReference type="PANTHER" id="PTHR35333">
    <property type="entry name" value="BETA-LACTAMASE"/>
    <property type="match status" value="1"/>
</dbReference>
<evidence type="ECO:0000313" key="5">
    <source>
        <dbReference type="EMBL" id="NGN44823.1"/>
    </source>
</evidence>
<evidence type="ECO:0000256" key="1">
    <source>
        <dbReference type="ARBA" id="ARBA00001526"/>
    </source>
</evidence>
<dbReference type="PANTHER" id="PTHR35333:SF3">
    <property type="entry name" value="BETA-LACTAMASE-TYPE TRANSPEPTIDASE FOLD CONTAINING PROTEIN"/>
    <property type="match status" value="1"/>
</dbReference>
<dbReference type="GO" id="GO:0030655">
    <property type="term" value="P:beta-lactam antibiotic catabolic process"/>
    <property type="evidence" value="ECO:0007669"/>
    <property type="project" value="InterPro"/>
</dbReference>
<dbReference type="GO" id="GO:0008800">
    <property type="term" value="F:beta-lactamase activity"/>
    <property type="evidence" value="ECO:0007669"/>
    <property type="project" value="UniProtKB-EC"/>
</dbReference>
<dbReference type="Proteomes" id="UP000481252">
    <property type="component" value="Unassembled WGS sequence"/>
</dbReference>
<dbReference type="RefSeq" id="WP_165121205.1">
    <property type="nucleotide sequence ID" value="NZ_JAAKZG010000020.1"/>
</dbReference>
<protein>
    <recommendedName>
        <fullName evidence="3">beta-lactamase</fullName>
        <ecNumber evidence="3">3.5.2.6</ecNumber>
    </recommendedName>
</protein>
<feature type="domain" description="Beta-lactamase class A catalytic" evidence="4">
    <location>
        <begin position="24"/>
        <end position="250"/>
    </location>
</feature>
<dbReference type="SUPFAM" id="SSF56601">
    <property type="entry name" value="beta-lactamase/transpeptidase-like"/>
    <property type="match status" value="1"/>
</dbReference>
<dbReference type="EC" id="3.5.2.6" evidence="3"/>